<feature type="binding site" evidence="6">
    <location>
        <position position="107"/>
    </location>
    <ligand>
        <name>(6R)-10-formyltetrahydrofolate</name>
        <dbReference type="ChEBI" id="CHEBI:195366"/>
    </ligand>
</feature>
<comment type="similarity">
    <text evidence="4 6">Belongs to the GART family.</text>
</comment>
<proteinExistence type="inferred from homology"/>
<dbReference type="GO" id="GO:0004644">
    <property type="term" value="F:phosphoribosylglycinamide formyltransferase activity"/>
    <property type="evidence" value="ECO:0007669"/>
    <property type="project" value="UniProtKB-UniRule"/>
</dbReference>
<sequence>MLKIAVFISGSGTNLQSIIDNCESGRVNAEVVLVLSNEPDAYGIERAKKHNIPAIVVNHRDYASRKEFEDTVLKSISDYEIDLICLAGFMRVLTNNFLARFPNRIINIHPALLPSFAGTQGQQDAFDYGVKFTGCTVHFVDADVDTGPIIIQAVVPLKQDDTVETLKKRILAQEHKIYPQAIQYIAKGAVKIVGRKVVIKDLGDINDFAEINPPASIFD</sequence>
<evidence type="ECO:0000256" key="5">
    <source>
        <dbReference type="ARBA" id="ARBA00047664"/>
    </source>
</evidence>
<comment type="caution">
    <text evidence="6">Lacks conserved residue(s) required for the propagation of feature annotation.</text>
</comment>
<evidence type="ECO:0000313" key="9">
    <source>
        <dbReference type="Proteomes" id="UP000809273"/>
    </source>
</evidence>
<dbReference type="PANTHER" id="PTHR43369:SF2">
    <property type="entry name" value="PHOSPHORIBOSYLGLYCINAMIDE FORMYLTRANSFERASE"/>
    <property type="match status" value="1"/>
</dbReference>
<feature type="domain" description="Formyl transferase N-terminal" evidence="7">
    <location>
        <begin position="3"/>
        <end position="182"/>
    </location>
</feature>
<evidence type="ECO:0000313" key="8">
    <source>
        <dbReference type="EMBL" id="MBN1572157.1"/>
    </source>
</evidence>
<dbReference type="CDD" id="cd08645">
    <property type="entry name" value="FMT_core_GART"/>
    <property type="match status" value="1"/>
</dbReference>
<dbReference type="Gene3D" id="3.40.50.170">
    <property type="entry name" value="Formyl transferase, N-terminal domain"/>
    <property type="match status" value="1"/>
</dbReference>
<reference evidence="8" key="2">
    <citation type="submission" date="2021-01" db="EMBL/GenBank/DDBJ databases">
        <authorList>
            <person name="Hahn C.R."/>
            <person name="Youssef N.H."/>
            <person name="Elshahed M."/>
        </authorList>
    </citation>
    <scope>NUCLEOTIDE SEQUENCE</scope>
    <source>
        <strain evidence="8">Zod_Metabat.24</strain>
    </source>
</reference>
<reference evidence="8" key="1">
    <citation type="journal article" date="2021" name="Environ. Microbiol.">
        <title>Genomic characterization of three novel Desulfobacterota classes expand the metabolic and phylogenetic diversity of the phylum.</title>
        <authorList>
            <person name="Murphy C.L."/>
            <person name="Biggerstaff J."/>
            <person name="Eichhorn A."/>
            <person name="Ewing E."/>
            <person name="Shahan R."/>
            <person name="Soriano D."/>
            <person name="Stewart S."/>
            <person name="VanMol K."/>
            <person name="Walker R."/>
            <person name="Walters P."/>
            <person name="Elshahed M.S."/>
            <person name="Youssef N.H."/>
        </authorList>
    </citation>
    <scope>NUCLEOTIDE SEQUENCE</scope>
    <source>
        <strain evidence="8">Zod_Metabat.24</strain>
    </source>
</reference>
<dbReference type="EMBL" id="JAFGIX010000014">
    <property type="protein sequence ID" value="MBN1572157.1"/>
    <property type="molecule type" value="Genomic_DNA"/>
</dbReference>
<evidence type="ECO:0000259" key="7">
    <source>
        <dbReference type="Pfam" id="PF00551"/>
    </source>
</evidence>
<comment type="function">
    <text evidence="6">Catalyzes the transfer of a formyl group from 10-formyltetrahydrofolate to 5-phospho-ribosyl-glycinamide (GAR), producing 5-phospho-ribosyl-N-formylglycinamide (FGAR) and tetrahydrofolate.</text>
</comment>
<keyword evidence="3 6" id="KW-0658">Purine biosynthesis</keyword>
<feature type="site" description="Raises pKa of active site His" evidence="6">
    <location>
        <position position="145"/>
    </location>
</feature>
<evidence type="ECO:0000256" key="4">
    <source>
        <dbReference type="ARBA" id="ARBA00038440"/>
    </source>
</evidence>
<dbReference type="GO" id="GO:0006189">
    <property type="term" value="P:'de novo' IMP biosynthetic process"/>
    <property type="evidence" value="ECO:0007669"/>
    <property type="project" value="UniProtKB-UniRule"/>
</dbReference>
<dbReference type="EC" id="2.1.2.2" evidence="6"/>
<name>A0A9D8KDL7_9DELT</name>
<dbReference type="Pfam" id="PF00551">
    <property type="entry name" value="Formyl_trans_N"/>
    <property type="match status" value="1"/>
</dbReference>
<keyword evidence="2 6" id="KW-0808">Transferase</keyword>
<dbReference type="Proteomes" id="UP000809273">
    <property type="component" value="Unassembled WGS sequence"/>
</dbReference>
<dbReference type="SUPFAM" id="SSF53328">
    <property type="entry name" value="Formyltransferase"/>
    <property type="match status" value="1"/>
</dbReference>
<feature type="binding site" evidence="6">
    <location>
        <begin position="12"/>
        <end position="14"/>
    </location>
    <ligand>
        <name>N(1)-(5-phospho-beta-D-ribosyl)glycinamide</name>
        <dbReference type="ChEBI" id="CHEBI:143788"/>
    </ligand>
</feature>
<dbReference type="AlphaFoldDB" id="A0A9D8KDL7"/>
<comment type="pathway">
    <text evidence="1 6">Purine metabolism; IMP biosynthesis via de novo pathway; N(2)-formyl-N(1)-(5-phospho-D-ribosyl)glycinamide from N(1)-(5-phospho-D-ribosyl)glycinamide (10-formyl THF route): step 1/1.</text>
</comment>
<evidence type="ECO:0000256" key="3">
    <source>
        <dbReference type="ARBA" id="ARBA00022755"/>
    </source>
</evidence>
<dbReference type="FunFam" id="3.40.50.170:FF:000007">
    <property type="entry name" value="Phosphoribosylglycinamide formyltransferase"/>
    <property type="match status" value="1"/>
</dbReference>
<accession>A0A9D8KDL7</accession>
<organism evidence="8 9">
    <name type="scientific">Candidatus Zymogenus saltonus</name>
    <dbReference type="NCBI Taxonomy" id="2844893"/>
    <lineage>
        <taxon>Bacteria</taxon>
        <taxon>Deltaproteobacteria</taxon>
        <taxon>Candidatus Zymogenia</taxon>
        <taxon>Candidatus Zymogeniales</taxon>
        <taxon>Candidatus Zymogenaceae</taxon>
        <taxon>Candidatus Zymogenus</taxon>
    </lineage>
</organism>
<dbReference type="InterPro" id="IPR036477">
    <property type="entry name" value="Formyl_transf_N_sf"/>
</dbReference>
<dbReference type="PROSITE" id="PS00373">
    <property type="entry name" value="GART"/>
    <property type="match status" value="1"/>
</dbReference>
<protein>
    <recommendedName>
        <fullName evidence="6">Phosphoribosylglycinamide formyltransferase</fullName>
        <ecNumber evidence="6">2.1.2.2</ecNumber>
    </recommendedName>
    <alternativeName>
        <fullName evidence="6">5'-phosphoribosylglycinamide transformylase</fullName>
    </alternativeName>
    <alternativeName>
        <fullName evidence="6">GAR transformylase</fullName>
        <shortName evidence="6">GART</shortName>
    </alternativeName>
</protein>
<feature type="binding site" evidence="6">
    <location>
        <position position="65"/>
    </location>
    <ligand>
        <name>(6R)-10-formyltetrahydrofolate</name>
        <dbReference type="ChEBI" id="CHEBI:195366"/>
    </ligand>
</feature>
<dbReference type="InterPro" id="IPR004607">
    <property type="entry name" value="GART"/>
</dbReference>
<comment type="catalytic activity">
    <reaction evidence="5 6">
        <text>N(1)-(5-phospho-beta-D-ribosyl)glycinamide + (6R)-10-formyltetrahydrofolate = N(2)-formyl-N(1)-(5-phospho-beta-D-ribosyl)glycinamide + (6S)-5,6,7,8-tetrahydrofolate + H(+)</text>
        <dbReference type="Rhea" id="RHEA:15053"/>
        <dbReference type="ChEBI" id="CHEBI:15378"/>
        <dbReference type="ChEBI" id="CHEBI:57453"/>
        <dbReference type="ChEBI" id="CHEBI:143788"/>
        <dbReference type="ChEBI" id="CHEBI:147286"/>
        <dbReference type="ChEBI" id="CHEBI:195366"/>
        <dbReference type="EC" id="2.1.2.2"/>
    </reaction>
</comment>
<dbReference type="HAMAP" id="MF_01930">
    <property type="entry name" value="PurN"/>
    <property type="match status" value="1"/>
</dbReference>
<evidence type="ECO:0000256" key="1">
    <source>
        <dbReference type="ARBA" id="ARBA00005054"/>
    </source>
</evidence>
<feature type="active site" description="Proton donor" evidence="6">
    <location>
        <position position="109"/>
    </location>
</feature>
<dbReference type="InterPro" id="IPR001555">
    <property type="entry name" value="GART_AS"/>
</dbReference>
<evidence type="ECO:0000256" key="6">
    <source>
        <dbReference type="HAMAP-Rule" id="MF_01930"/>
    </source>
</evidence>
<dbReference type="PANTHER" id="PTHR43369">
    <property type="entry name" value="PHOSPHORIBOSYLGLYCINAMIDE FORMYLTRANSFERASE"/>
    <property type="match status" value="1"/>
</dbReference>
<dbReference type="GO" id="GO:0005829">
    <property type="term" value="C:cytosol"/>
    <property type="evidence" value="ECO:0007669"/>
    <property type="project" value="TreeGrafter"/>
</dbReference>
<gene>
    <name evidence="6" type="primary">purN</name>
    <name evidence="8" type="ORF">JW984_03055</name>
</gene>
<evidence type="ECO:0000256" key="2">
    <source>
        <dbReference type="ARBA" id="ARBA00022679"/>
    </source>
</evidence>
<dbReference type="NCBIfam" id="TIGR00639">
    <property type="entry name" value="PurN"/>
    <property type="match status" value="1"/>
</dbReference>
<comment type="caution">
    <text evidence="8">The sequence shown here is derived from an EMBL/GenBank/DDBJ whole genome shotgun (WGS) entry which is preliminary data.</text>
</comment>
<dbReference type="InterPro" id="IPR002376">
    <property type="entry name" value="Formyl_transf_N"/>
</dbReference>